<organism evidence="11 12">
    <name type="scientific">Meripilus lineatus</name>
    <dbReference type="NCBI Taxonomy" id="2056292"/>
    <lineage>
        <taxon>Eukaryota</taxon>
        <taxon>Fungi</taxon>
        <taxon>Dikarya</taxon>
        <taxon>Basidiomycota</taxon>
        <taxon>Agaricomycotina</taxon>
        <taxon>Agaricomycetes</taxon>
        <taxon>Polyporales</taxon>
        <taxon>Meripilaceae</taxon>
        <taxon>Meripilus</taxon>
    </lineage>
</organism>
<feature type="region of interest" description="Disordered" evidence="7">
    <location>
        <begin position="1860"/>
        <end position="1883"/>
    </location>
</feature>
<evidence type="ECO:0000256" key="2">
    <source>
        <dbReference type="ARBA" id="ARBA00012688"/>
    </source>
</evidence>
<evidence type="ECO:0000256" key="8">
    <source>
        <dbReference type="SAM" id="Phobius"/>
    </source>
</evidence>
<dbReference type="InterPro" id="IPR058654">
    <property type="entry name" value="Mok11-14/Ags1-like_TM"/>
</dbReference>
<dbReference type="InterPro" id="IPR006047">
    <property type="entry name" value="GH13_cat_dom"/>
</dbReference>
<dbReference type="InterPro" id="IPR058657">
    <property type="entry name" value="Mok11-13/Ags1-like_Ig"/>
</dbReference>
<dbReference type="EMBL" id="JANAWD010000053">
    <property type="protein sequence ID" value="KAJ3489086.1"/>
    <property type="molecule type" value="Genomic_DNA"/>
</dbReference>
<feature type="transmembrane region" description="Helical" evidence="8">
    <location>
        <begin position="2017"/>
        <end position="2035"/>
    </location>
</feature>
<dbReference type="SMART" id="SM00642">
    <property type="entry name" value="Aamy"/>
    <property type="match status" value="1"/>
</dbReference>
<dbReference type="PANTHER" id="PTHR47182">
    <property type="entry name" value="CELL WALL ALPHA-1,3-GLUCAN SYNTHASE AGS1-RELATED"/>
    <property type="match status" value="1"/>
</dbReference>
<feature type="transmembrane region" description="Helical" evidence="8">
    <location>
        <begin position="2047"/>
        <end position="2067"/>
    </location>
</feature>
<dbReference type="Pfam" id="PF26122">
    <property type="entry name" value="CBM_Mok13"/>
    <property type="match status" value="1"/>
</dbReference>
<dbReference type="Gene3D" id="3.40.50.2000">
    <property type="entry name" value="Glycogen Phosphorylase B"/>
    <property type="match status" value="2"/>
</dbReference>
<keyword evidence="12" id="KW-1185">Reference proteome</keyword>
<evidence type="ECO:0000256" key="7">
    <source>
        <dbReference type="SAM" id="MobiDB-lite"/>
    </source>
</evidence>
<comment type="caution">
    <text evidence="11">The sequence shown here is derived from an EMBL/GenBank/DDBJ whole genome shotgun (WGS) entry which is preliminary data.</text>
</comment>
<dbReference type="Pfam" id="PF26127">
    <property type="entry name" value="12TM_Mok13"/>
    <property type="match status" value="1"/>
</dbReference>
<keyword evidence="3" id="KW-0328">Glycosyltransferase</keyword>
<dbReference type="Pfam" id="PF00128">
    <property type="entry name" value="Alpha-amylase"/>
    <property type="match status" value="1"/>
</dbReference>
<feature type="transmembrane region" description="Helical" evidence="8">
    <location>
        <begin position="1978"/>
        <end position="1997"/>
    </location>
</feature>
<dbReference type="InterPro" id="IPR013534">
    <property type="entry name" value="Starch_synth_cat_dom"/>
</dbReference>
<dbReference type="SUPFAM" id="SSF51445">
    <property type="entry name" value="(Trans)glycosidases"/>
    <property type="match status" value="1"/>
</dbReference>
<dbReference type="PANTHER" id="PTHR47182:SF2">
    <property type="entry name" value="CELL WALL ALPHA-1,3-GLUCAN SYNTHASE AGS1"/>
    <property type="match status" value="1"/>
</dbReference>
<evidence type="ECO:0000259" key="10">
    <source>
        <dbReference type="SMART" id="SM00642"/>
    </source>
</evidence>
<feature type="transmembrane region" description="Helical" evidence="8">
    <location>
        <begin position="1952"/>
        <end position="1971"/>
    </location>
</feature>
<dbReference type="GO" id="GO:0070600">
    <property type="term" value="P:fungal-type cell wall (1-&gt;3)-alpha-glucan biosynthetic process"/>
    <property type="evidence" value="ECO:0007669"/>
    <property type="project" value="TreeGrafter"/>
</dbReference>
<dbReference type="InterPro" id="IPR058658">
    <property type="entry name" value="Mok11-13/Ags1-like_Ig_2"/>
</dbReference>
<dbReference type="FunFam" id="3.20.20.80:FF:000114">
    <property type="entry name" value="Cell wall alpha-1,3-glucan synthase ags1"/>
    <property type="match status" value="1"/>
</dbReference>
<dbReference type="FunFam" id="3.40.50.2000:FF:000157">
    <property type="entry name" value="Alpha-1,3-glucan synthase, variant"/>
    <property type="match status" value="1"/>
</dbReference>
<feature type="compositionally biased region" description="Basic and acidic residues" evidence="7">
    <location>
        <begin position="1723"/>
        <end position="1732"/>
    </location>
</feature>
<reference evidence="11" key="1">
    <citation type="submission" date="2022-07" db="EMBL/GenBank/DDBJ databases">
        <title>Genome Sequence of Physisporinus lineatus.</title>
        <authorList>
            <person name="Buettner E."/>
        </authorList>
    </citation>
    <scope>NUCLEOTIDE SEQUENCE</scope>
    <source>
        <strain evidence="11">VT162</strain>
    </source>
</reference>
<dbReference type="CDD" id="cd03791">
    <property type="entry name" value="GT5_Glycogen_synthase_DULL1-like"/>
    <property type="match status" value="1"/>
</dbReference>
<dbReference type="SUPFAM" id="SSF53756">
    <property type="entry name" value="UDP-Glycosyltransferase/glycogen phosphorylase"/>
    <property type="match status" value="1"/>
</dbReference>
<feature type="transmembrane region" description="Helical" evidence="8">
    <location>
        <begin position="2079"/>
        <end position="2102"/>
    </location>
</feature>
<dbReference type="Gene3D" id="3.20.20.80">
    <property type="entry name" value="Glycosidases"/>
    <property type="match status" value="2"/>
</dbReference>
<protein>
    <recommendedName>
        <fullName evidence="2">alpha-1,3-glucan synthase</fullName>
        <ecNumber evidence="2">2.4.1.183</ecNumber>
    </recommendedName>
</protein>
<dbReference type="InterPro" id="IPR058655">
    <property type="entry name" value="Mok11-14/Ags1-like"/>
</dbReference>
<dbReference type="GO" id="GO:0047657">
    <property type="term" value="F:alpha-1,3-glucan synthase activity"/>
    <property type="evidence" value="ECO:0007669"/>
    <property type="project" value="UniProtKB-EC"/>
</dbReference>
<keyword evidence="8" id="KW-1133">Transmembrane helix</keyword>
<feature type="region of interest" description="Disordered" evidence="7">
    <location>
        <begin position="1647"/>
        <end position="1732"/>
    </location>
</feature>
<evidence type="ECO:0000256" key="4">
    <source>
        <dbReference type="ARBA" id="ARBA00022679"/>
    </source>
</evidence>
<name>A0AAD5YHJ1_9APHY</name>
<feature type="region of interest" description="Disordered" evidence="7">
    <location>
        <begin position="1750"/>
        <end position="1775"/>
    </location>
</feature>
<dbReference type="Pfam" id="PF26111">
    <property type="entry name" value="Ig_Mok13"/>
    <property type="match status" value="1"/>
</dbReference>
<evidence type="ECO:0000256" key="6">
    <source>
        <dbReference type="ARBA" id="ARBA00048960"/>
    </source>
</evidence>
<feature type="transmembrane region" description="Helical" evidence="8">
    <location>
        <begin position="1920"/>
        <end position="1940"/>
    </location>
</feature>
<keyword evidence="9" id="KW-0732">Signal</keyword>
<evidence type="ECO:0000256" key="9">
    <source>
        <dbReference type="SAM" id="SignalP"/>
    </source>
</evidence>
<gene>
    <name evidence="11" type="ORF">NLI96_g2397</name>
</gene>
<dbReference type="EC" id="2.4.1.183" evidence="2"/>
<dbReference type="CDD" id="cd11323">
    <property type="entry name" value="AmyAc_AGS"/>
    <property type="match status" value="1"/>
</dbReference>
<dbReference type="InterPro" id="IPR058656">
    <property type="entry name" value="Mok11-13/Ags1-like_GH"/>
</dbReference>
<feature type="signal peptide" evidence="9">
    <location>
        <begin position="1"/>
        <end position="19"/>
    </location>
</feature>
<keyword evidence="4" id="KW-0808">Transferase</keyword>
<evidence type="ECO:0000256" key="5">
    <source>
        <dbReference type="ARBA" id="ARBA00023316"/>
    </source>
</evidence>
<feature type="transmembrane region" description="Helical" evidence="8">
    <location>
        <begin position="1060"/>
        <end position="1086"/>
    </location>
</feature>
<evidence type="ECO:0000313" key="12">
    <source>
        <dbReference type="Proteomes" id="UP001212997"/>
    </source>
</evidence>
<dbReference type="InterPro" id="IPR017853">
    <property type="entry name" value="GH"/>
</dbReference>
<comment type="catalytic activity">
    <reaction evidence="6">
        <text>[(1-&gt;3)-alpha-D-glucosyl](n) + UDP-alpha-D-glucose = [(1-&gt;3)-alpha-D-glucosyl](n+1) + UDP + H(+)</text>
        <dbReference type="Rhea" id="RHEA:19749"/>
        <dbReference type="Rhea" id="RHEA-COMP:11150"/>
        <dbReference type="Rhea" id="RHEA-COMP:11151"/>
        <dbReference type="ChEBI" id="CHEBI:15378"/>
        <dbReference type="ChEBI" id="CHEBI:28100"/>
        <dbReference type="ChEBI" id="CHEBI:58223"/>
        <dbReference type="ChEBI" id="CHEBI:58885"/>
        <dbReference type="EC" id="2.4.1.183"/>
    </reaction>
</comment>
<dbReference type="GO" id="GO:0009277">
    <property type="term" value="C:fungal-type cell wall"/>
    <property type="evidence" value="ECO:0007669"/>
    <property type="project" value="TreeGrafter"/>
</dbReference>
<dbReference type="Pfam" id="PF08323">
    <property type="entry name" value="Glyco_transf_5"/>
    <property type="match status" value="1"/>
</dbReference>
<dbReference type="InterPro" id="IPR001296">
    <property type="entry name" value="Glyco_trans_1"/>
</dbReference>
<evidence type="ECO:0000256" key="1">
    <source>
        <dbReference type="ARBA" id="ARBA00006122"/>
    </source>
</evidence>
<proteinExistence type="inferred from homology"/>
<feature type="transmembrane region" description="Helical" evidence="8">
    <location>
        <begin position="2162"/>
        <end position="2186"/>
    </location>
</feature>
<keyword evidence="5" id="KW-0961">Cell wall biogenesis/degradation</keyword>
<evidence type="ECO:0000313" key="11">
    <source>
        <dbReference type="EMBL" id="KAJ3489086.1"/>
    </source>
</evidence>
<dbReference type="Proteomes" id="UP001212997">
    <property type="component" value="Unassembled WGS sequence"/>
</dbReference>
<dbReference type="FunFam" id="3.40.50.2000:FF:000052">
    <property type="entry name" value="Alpha-1,3-glucan synthase Ags2"/>
    <property type="match status" value="1"/>
</dbReference>
<comment type="similarity">
    <text evidence="1">Belongs to the glycosyltransferase group 1 family.</text>
</comment>
<accession>A0AAD5YHJ1</accession>
<keyword evidence="8" id="KW-0472">Membrane</keyword>
<sequence>MRVGSALLSLLSIASTVWSSPYREDLLDYNINTNQNAQDPTQYSTPKLSKYTPSPDNWRELPFYTLLMDKFADGDPSNNDFFGSMFENDWRETQLRYGGDLKGLQSKLDYLQGMGMKGIFVSGTPFLNMLWQADSYSPLDFTVLDPHWGTLADWRALIDAIHARGMYFMADFTVGTMGDMIGFKGQVSQPPFTLDEHDAIWKEPKYAPWGFDKYADFMLDNSYNESCVYPPFWENDGTVADIGKTTGCMNSDFDQYGDMEAFGVHPDWQRQLSKFASVQDRLREWTPHVMDKLKTFSCMAITALDIDAIRIDKATQVTVDALAEWASSARQCAFNLGKKNFFIPGEVTGGDYFGSLYYGRGRTPTQLPPGFLAAANLSSSQNQYFLRNAPLNALDGVAFHYSIYRSLSRFLGMDGNLQVAFDVDTNFITAWNQMFVNNDMLNAISGKLDPRHMYGTSNFDVFRWPSLENGTARSVLGTFITTLVMPGIPLYYYGEEQNFYLYDTGAANYLYGRQAMTGTKAWQRHGCYALGSEQYFNMPMGKAMLGCQDDWNSLDHFDVTTDTRRVFGHFNYLRTVYNALQDGFNLVQRGNWTYFIQRPGSNDTQTEMGLWSVTRSAIAGAQTLTGNHTDQVWMLYSNENRTRTFSYDCKSDKWIPSPYQSGITVRNLFAPYETYQLADSLSSYFNDSKAPWFGCLQSVEMEPYGYKALVPIDEWVPPLPAITKFKPGHDARLLANTGDANATSVDITLEFSVAMSCNSVTSAVSLNMSSSGKGQPTLDTASVQCGAVANPDPARISGAAISQWAWTATVKNMPDGILTITVKNPTTQDGTASTGATDHLMLRKGALNNVMVFPESEYDQDGSFGFSNGQYTFTHRALGADMFRYSWNFGKNWTNWANWEDVTTIDAKIFDDKDNFWDGQHIMVQYWAEAVMSTAAVVHADRGSKPRRYPQFLARGPFNNWGFDQGTPSQMVMNDEGKWELEIMASWPTYVQLNVWGYDDYYYGDTDGDGVMDRLPPNTAAPNYLNMSAPPHPHLAWALVVDDATLTWTLEPRGQSAVGAIMYALLLSIPLITGMLAVVVFMWSFYGIKYNKWGVKPNKDHSSYFPIIGSLGNKSSANLKESVPISEKMFGVKHNAEIIGWPEDKAKRRKVLIATLEYEIIDWKLKVKIGGLGVMSSLMGKAMTDVDLVWVVPKVKDLDYPPGEPAEPIEVIIFGEPYLIEVETHVLDNITYVILDSPVFRAQTKADPYPARMDDLSSAIFYSTWNQAIAATVRRHPVIDIYHVNDYHGALAPIYLLPKVLPVCLSLHNAEFQGLWPLRTKEEMKEVCSAFNISKEHCTKYVQFGNTFNLLHAAASFISVHQKSIGVAGVSDKYGKRSWARYPALWTLKHVDSLPNPDPTDIAALDENPVSVKEIQIDQVAESERPEHKRQAQEWARIKQDPNADLFVFVGRWSKQKGVDLIADVMPSLLDKRPSIQLICVGPVIDLYGRFAAEKLNRLMEMYPDRVYSKPEFTALPPYLFSGADFALIPSRDEPFGLVAVEFGRKGALGVGSRLGGLGLMPGWWFPVESTSTEHMMSQLTKTVKMALKSTEEERAMLRARSAVQRFPVVEWRQRMEDFHKRSINTSRGIAGSNAWRASDCDGGGARAIAEHDDWNPEYQATPTQPAWDMRSVNESPRNSSYPGQWNQEPMTPTSHDGLHAPPRLLPDGRRGSFSTDVSDAENDYRTPTETRQDYGNFLERANKTIARDHKHAPDPFLNPGGAAPSRPFGSHSRASSVESIASIVSEKQDSPLNKAIASFTDSDGGVAHDFVQKLQMLNSHNSKHELSIEKFLTKSEEAFFDKVKKDKLSSAASIRSSQRDSVWGTPAPSTFDHSRPSSPMGGSSFVPGADGYSGPIPGENGEVIMTGLQIALAREIGGWPIYTIIIAAGQMLSATSFQITLLSGQNWQTNLQLYVLGGVFLAASAVWYTLFRLKPSVYVLSAPWLFFGLAFFLIGLPSVASALHGSHEALSSAATWAYAVASAAAFLFFGLNFGEEAGAATEVWTMRACVVQGSQQIWVAALWYWGNSLNGAKLGTIPPWWIVLIVWPLSVLSFIFAYLMLYGLPDYYRQTPPKVPNFLKTLFRRKLVLWFLGSEILRDYWLSGPYGRNWSFLWSVPIPKWQILLLVIAFFIGVWALFLGVLTWLSKTHTWLLPVFAVGLGAPRWCQMLWGTSSLALYIPWAGRGGPYLGISLWLWLGVLDAVQGVGLGMILLQTLSRLHVCATLAFAQIIGSICVMVARATAPNRVGPESVFPDAAKWDFEEGLKGSPLASAPFWIAMICQIIIVIGYFWFYRKEQLARP</sequence>
<feature type="chain" id="PRO_5042083514" description="alpha-1,3-glucan synthase" evidence="9">
    <location>
        <begin position="20"/>
        <end position="2342"/>
    </location>
</feature>
<feature type="compositionally biased region" description="Polar residues" evidence="7">
    <location>
        <begin position="1673"/>
        <end position="1695"/>
    </location>
</feature>
<feature type="transmembrane region" description="Helical" evidence="8">
    <location>
        <begin position="2266"/>
        <end position="2284"/>
    </location>
</feature>
<dbReference type="Pfam" id="PF26114">
    <property type="entry name" value="Ig_2_Mok13"/>
    <property type="match status" value="1"/>
</dbReference>
<feature type="transmembrane region" description="Helical" evidence="8">
    <location>
        <begin position="2314"/>
        <end position="2333"/>
    </location>
</feature>
<dbReference type="Pfam" id="PF00534">
    <property type="entry name" value="Glycos_transf_1"/>
    <property type="match status" value="1"/>
</dbReference>
<keyword evidence="8" id="KW-0812">Transmembrane</keyword>
<feature type="transmembrane region" description="Helical" evidence="8">
    <location>
        <begin position="2234"/>
        <end position="2254"/>
    </location>
</feature>
<dbReference type="InterPro" id="IPR058659">
    <property type="entry name" value="Mok11-13/Ags1-like_CBM"/>
</dbReference>
<evidence type="ECO:0000256" key="3">
    <source>
        <dbReference type="ARBA" id="ARBA00022676"/>
    </source>
</evidence>
<dbReference type="Pfam" id="PF26108">
    <property type="entry name" value="GH_Mok13"/>
    <property type="match status" value="1"/>
</dbReference>
<feature type="domain" description="Glycosyl hydrolase family 13 catalytic" evidence="10">
    <location>
        <begin position="65"/>
        <end position="520"/>
    </location>
</feature>